<reference evidence="2" key="1">
    <citation type="submission" date="2020-08" db="EMBL/GenBank/DDBJ databases">
        <title>Plant Genome Project.</title>
        <authorList>
            <person name="Zhang R.-G."/>
        </authorList>
    </citation>
    <scope>NUCLEOTIDE SEQUENCE</scope>
    <source>
        <strain evidence="2">WSP0</strain>
        <tissue evidence="2">Leaf</tissue>
    </source>
</reference>
<protein>
    <recommendedName>
        <fullName evidence="1">KIB1-4 beta-propeller domain-containing protein</fullName>
    </recommendedName>
</protein>
<dbReference type="InterPro" id="IPR005174">
    <property type="entry name" value="KIB1-4_b-propeller"/>
</dbReference>
<dbReference type="Proteomes" id="UP000823749">
    <property type="component" value="Chromosome 10"/>
</dbReference>
<dbReference type="EMBL" id="JACTNZ010000010">
    <property type="protein sequence ID" value="KAG5530052.1"/>
    <property type="molecule type" value="Genomic_DNA"/>
</dbReference>
<dbReference type="PANTHER" id="PTHR44259:SF114">
    <property type="entry name" value="OS06G0707300 PROTEIN"/>
    <property type="match status" value="1"/>
</dbReference>
<sequence length="397" mass="44790">MVPWSELPVELLEAVEDNVILYVDKVRLCSVCAPWRSALTKLPQPRLHQTPCLLLQYDDNNVATCGLFSPLYNKFYQLELPELAEGKLFKGSSHGWVVTLGDSPSLCLINPLTRAQLKLPPRSSFPDVVKYRSDKINNEYALRDAYDRNAFYTLDGRHVRNFLTKKIVLSESDDYLAVAIYGEFGRLAYCRKGYKKWVHLHGHRCPYEEVKFFRGLLYALNCSGKLLICEVGACPKVTKIIDLGRTTLGDNMAYLVENSGALLMVERYRRRCQTTRKHKTNSFRIFKLDDVAHGFPSLIEVKDLGGDALFLGLNLSSSISCGDFPDCRGNCIYFTDDSDDIIGQEGIQGVDFDMGIYDLNDGNIETLSVPEQHSLSSLSTNGYDPKEQLLLKLRAVS</sequence>
<comment type="caution">
    <text evidence="2">The sequence shown here is derived from an EMBL/GenBank/DDBJ whole genome shotgun (WGS) entry which is preliminary data.</text>
</comment>
<feature type="domain" description="KIB1-4 beta-propeller" evidence="1">
    <location>
        <begin position="68"/>
        <end position="358"/>
    </location>
</feature>
<dbReference type="AlphaFoldDB" id="A0AAV6IN17"/>
<evidence type="ECO:0000259" key="1">
    <source>
        <dbReference type="Pfam" id="PF03478"/>
    </source>
</evidence>
<accession>A0AAV6IN17</accession>
<proteinExistence type="predicted"/>
<evidence type="ECO:0000313" key="2">
    <source>
        <dbReference type="EMBL" id="KAG5530052.1"/>
    </source>
</evidence>
<dbReference type="InterPro" id="IPR050942">
    <property type="entry name" value="F-box_BR-signaling"/>
</dbReference>
<keyword evidence="3" id="KW-1185">Reference proteome</keyword>
<name>A0AAV6IN17_9ERIC</name>
<evidence type="ECO:0000313" key="3">
    <source>
        <dbReference type="Proteomes" id="UP000823749"/>
    </source>
</evidence>
<organism evidence="2 3">
    <name type="scientific">Rhododendron griersonianum</name>
    <dbReference type="NCBI Taxonomy" id="479676"/>
    <lineage>
        <taxon>Eukaryota</taxon>
        <taxon>Viridiplantae</taxon>
        <taxon>Streptophyta</taxon>
        <taxon>Embryophyta</taxon>
        <taxon>Tracheophyta</taxon>
        <taxon>Spermatophyta</taxon>
        <taxon>Magnoliopsida</taxon>
        <taxon>eudicotyledons</taxon>
        <taxon>Gunneridae</taxon>
        <taxon>Pentapetalae</taxon>
        <taxon>asterids</taxon>
        <taxon>Ericales</taxon>
        <taxon>Ericaceae</taxon>
        <taxon>Ericoideae</taxon>
        <taxon>Rhodoreae</taxon>
        <taxon>Rhododendron</taxon>
    </lineage>
</organism>
<dbReference type="PANTHER" id="PTHR44259">
    <property type="entry name" value="OS07G0183000 PROTEIN-RELATED"/>
    <property type="match status" value="1"/>
</dbReference>
<dbReference type="Pfam" id="PF03478">
    <property type="entry name" value="Beta-prop_KIB1-4"/>
    <property type="match status" value="1"/>
</dbReference>
<gene>
    <name evidence="2" type="ORF">RHGRI_030422</name>
</gene>